<evidence type="ECO:0000313" key="3">
    <source>
        <dbReference type="Proteomes" id="UP000719766"/>
    </source>
</evidence>
<dbReference type="GeneID" id="64590898"/>
<evidence type="ECO:0000313" key="2">
    <source>
        <dbReference type="EMBL" id="KAG1803892.1"/>
    </source>
</evidence>
<dbReference type="RefSeq" id="XP_041166238.1">
    <property type="nucleotide sequence ID" value="XM_041297134.1"/>
</dbReference>
<feature type="compositionally biased region" description="Polar residues" evidence="1">
    <location>
        <begin position="96"/>
        <end position="121"/>
    </location>
</feature>
<protein>
    <submittedName>
        <fullName evidence="2">Uncharacterized protein</fullName>
    </submittedName>
</protein>
<proteinExistence type="predicted"/>
<organism evidence="2 3">
    <name type="scientific">Suillus plorans</name>
    <dbReference type="NCBI Taxonomy" id="116603"/>
    <lineage>
        <taxon>Eukaryota</taxon>
        <taxon>Fungi</taxon>
        <taxon>Dikarya</taxon>
        <taxon>Basidiomycota</taxon>
        <taxon>Agaricomycotina</taxon>
        <taxon>Agaricomycetes</taxon>
        <taxon>Agaricomycetidae</taxon>
        <taxon>Boletales</taxon>
        <taxon>Suillineae</taxon>
        <taxon>Suillaceae</taxon>
        <taxon>Suillus</taxon>
    </lineage>
</organism>
<dbReference type="Proteomes" id="UP000719766">
    <property type="component" value="Unassembled WGS sequence"/>
</dbReference>
<gene>
    <name evidence="2" type="ORF">HD556DRAFT_1227116</name>
</gene>
<keyword evidence="3" id="KW-1185">Reference proteome</keyword>
<comment type="caution">
    <text evidence="2">The sequence shown here is derived from an EMBL/GenBank/DDBJ whole genome shotgun (WGS) entry which is preliminary data.</text>
</comment>
<dbReference type="OrthoDB" id="3258400at2759"/>
<sequence>MHLHAPVPVPYGLPHVANPSRQIHTPYVEQTYYGHHVPYPPFLNQTPGPTTTNTNILDYYANAPQLLLPTPSELPTDLSILFAQIPTTLSSSLFYPTQHEQSQSSERSNEPLTSAAPNTNKTESRRGALQRTVAEEIAIFYSDTISSHEKRRQYLECLEHYVLYLHEQLRLVNNTPPLDLKRVSTYLGLSSRSIRTLLVHMQNTNHCLHENMLKVLQ</sequence>
<name>A0A9P7DV23_9AGAM</name>
<dbReference type="EMBL" id="JABBWE010000004">
    <property type="protein sequence ID" value="KAG1803892.1"/>
    <property type="molecule type" value="Genomic_DNA"/>
</dbReference>
<evidence type="ECO:0000256" key="1">
    <source>
        <dbReference type="SAM" id="MobiDB-lite"/>
    </source>
</evidence>
<feature type="region of interest" description="Disordered" evidence="1">
    <location>
        <begin position="96"/>
        <end position="128"/>
    </location>
</feature>
<dbReference type="AlphaFoldDB" id="A0A9P7DV23"/>
<accession>A0A9P7DV23</accession>
<reference evidence="2" key="1">
    <citation type="journal article" date="2020" name="New Phytol.">
        <title>Comparative genomics reveals dynamic genome evolution in host specialist ectomycorrhizal fungi.</title>
        <authorList>
            <person name="Lofgren L.A."/>
            <person name="Nguyen N.H."/>
            <person name="Vilgalys R."/>
            <person name="Ruytinx J."/>
            <person name="Liao H.L."/>
            <person name="Branco S."/>
            <person name="Kuo A."/>
            <person name="LaButti K."/>
            <person name="Lipzen A."/>
            <person name="Andreopoulos W."/>
            <person name="Pangilinan J."/>
            <person name="Riley R."/>
            <person name="Hundley H."/>
            <person name="Na H."/>
            <person name="Barry K."/>
            <person name="Grigoriev I.V."/>
            <person name="Stajich J.E."/>
            <person name="Kennedy P.G."/>
        </authorList>
    </citation>
    <scope>NUCLEOTIDE SEQUENCE</scope>
    <source>
        <strain evidence="2">S12</strain>
    </source>
</reference>